<dbReference type="EMBL" id="RJVO01000004">
    <property type="protein sequence ID" value="ROH89680.1"/>
    <property type="molecule type" value="Genomic_DNA"/>
</dbReference>
<dbReference type="SUPFAM" id="SSF47384">
    <property type="entry name" value="Homodimeric domain of signal transducing histidine kinase"/>
    <property type="match status" value="1"/>
</dbReference>
<dbReference type="Pfam" id="PF25487">
    <property type="entry name" value="ETR1_N"/>
    <property type="match status" value="1"/>
</dbReference>
<dbReference type="Pfam" id="PF00512">
    <property type="entry name" value="HisKA"/>
    <property type="match status" value="1"/>
</dbReference>
<evidence type="ECO:0000256" key="5">
    <source>
        <dbReference type="ARBA" id="ARBA00022777"/>
    </source>
</evidence>
<dbReference type="Gene3D" id="3.30.565.10">
    <property type="entry name" value="Histidine kinase-like ATPase, C-terminal domain"/>
    <property type="match status" value="1"/>
</dbReference>
<name>A0A3N0VA73_9GAMM</name>
<evidence type="ECO:0000256" key="6">
    <source>
        <dbReference type="SAM" id="Coils"/>
    </source>
</evidence>
<keyword evidence="7" id="KW-0472">Membrane</keyword>
<sequence>MAAPRAPGVTASVEGSDGSLLPHALSFAGQGDLLWLHVAADALTALAYFMIPMTLVYFLRRRQGTLSFGWAISLFAAFILLCGTSYVLGIITLWSPIYWAQGWLKLLTALVSIATAAAILPLVPRLLAMRSPEELAAANQQLAQANARLEETNHQLQLEMAGREVAERELRRSLADLNRAVAELEQFAYIASHDLQAPLRNIAGFVQLLERRYRERLEGDGLEFLDFIGQGVRQMKALIEDLLALSRVGRGAESRLEPRPLAATLEEALKPLSGQIASSGAEIVHGELPVVLAEHRLLGQLFQNLIGNALKFQGQGARPRIEIRCSAEGERWHVVIADNGIGIPPAQLEAVFAIFRRLHPQDEYEGSGIGLAICRKIAVHHGGELFATSDGEGRGSQFHLLLPQQPRLRESRPGAPDPGVGA</sequence>
<dbReference type="InterPro" id="IPR036097">
    <property type="entry name" value="HisK_dim/P_sf"/>
</dbReference>
<accession>A0A3N0VA73</accession>
<evidence type="ECO:0000313" key="10">
    <source>
        <dbReference type="Proteomes" id="UP000282106"/>
    </source>
</evidence>
<keyword evidence="5" id="KW-0418">Kinase</keyword>
<organism evidence="9 10">
    <name type="scientific">Stagnimonas aquatica</name>
    <dbReference type="NCBI Taxonomy" id="2689987"/>
    <lineage>
        <taxon>Bacteria</taxon>
        <taxon>Pseudomonadati</taxon>
        <taxon>Pseudomonadota</taxon>
        <taxon>Gammaproteobacteria</taxon>
        <taxon>Nevskiales</taxon>
        <taxon>Nevskiaceae</taxon>
        <taxon>Stagnimonas</taxon>
    </lineage>
</organism>
<keyword evidence="10" id="KW-1185">Reference proteome</keyword>
<feature type="domain" description="Histidine kinase" evidence="8">
    <location>
        <begin position="190"/>
        <end position="406"/>
    </location>
</feature>
<keyword evidence="4" id="KW-0808">Transferase</keyword>
<dbReference type="InterPro" id="IPR036890">
    <property type="entry name" value="HATPase_C_sf"/>
</dbReference>
<reference evidence="9 10" key="1">
    <citation type="submission" date="2018-10" db="EMBL/GenBank/DDBJ databases">
        <authorList>
            <person name="Chen W.-M."/>
        </authorList>
    </citation>
    <scope>NUCLEOTIDE SEQUENCE [LARGE SCALE GENOMIC DNA]</scope>
    <source>
        <strain evidence="9 10">THS-13</strain>
    </source>
</reference>
<dbReference type="SUPFAM" id="SSF55874">
    <property type="entry name" value="ATPase domain of HSP90 chaperone/DNA topoisomerase II/histidine kinase"/>
    <property type="match status" value="1"/>
</dbReference>
<dbReference type="InterPro" id="IPR052162">
    <property type="entry name" value="Sensor_kinase/Photoreceptor"/>
</dbReference>
<dbReference type="SMART" id="SM00388">
    <property type="entry name" value="HisKA"/>
    <property type="match status" value="1"/>
</dbReference>
<evidence type="ECO:0000259" key="8">
    <source>
        <dbReference type="PROSITE" id="PS50109"/>
    </source>
</evidence>
<dbReference type="PANTHER" id="PTHR43304">
    <property type="entry name" value="PHYTOCHROME-LIKE PROTEIN CPH1"/>
    <property type="match status" value="1"/>
</dbReference>
<feature type="transmembrane region" description="Helical" evidence="7">
    <location>
        <begin position="71"/>
        <end position="97"/>
    </location>
</feature>
<dbReference type="InParanoid" id="A0A3N0VA73"/>
<dbReference type="Pfam" id="PF02518">
    <property type="entry name" value="HATPase_c"/>
    <property type="match status" value="1"/>
</dbReference>
<proteinExistence type="predicted"/>
<dbReference type="PRINTS" id="PR00344">
    <property type="entry name" value="BCTRLSENSOR"/>
</dbReference>
<dbReference type="EC" id="2.7.13.3" evidence="2"/>
<keyword evidence="7" id="KW-0812">Transmembrane</keyword>
<keyword evidence="7" id="KW-1133">Transmembrane helix</keyword>
<dbReference type="InterPro" id="IPR004358">
    <property type="entry name" value="Sig_transdc_His_kin-like_C"/>
</dbReference>
<dbReference type="InterPro" id="IPR003661">
    <property type="entry name" value="HisK_dim/P_dom"/>
</dbReference>
<evidence type="ECO:0000256" key="1">
    <source>
        <dbReference type="ARBA" id="ARBA00000085"/>
    </source>
</evidence>
<evidence type="ECO:0000256" key="7">
    <source>
        <dbReference type="SAM" id="Phobius"/>
    </source>
</evidence>
<comment type="caution">
    <text evidence="9">The sequence shown here is derived from an EMBL/GenBank/DDBJ whole genome shotgun (WGS) entry which is preliminary data.</text>
</comment>
<protein>
    <recommendedName>
        <fullName evidence="2">histidine kinase</fullName>
        <ecNumber evidence="2">2.7.13.3</ecNumber>
    </recommendedName>
</protein>
<dbReference type="PROSITE" id="PS50109">
    <property type="entry name" value="HIS_KIN"/>
    <property type="match status" value="1"/>
</dbReference>
<evidence type="ECO:0000313" key="9">
    <source>
        <dbReference type="EMBL" id="ROH89680.1"/>
    </source>
</evidence>
<dbReference type="Gene3D" id="1.10.287.130">
    <property type="match status" value="1"/>
</dbReference>
<dbReference type="InterPro" id="IPR058544">
    <property type="entry name" value="ETR1_N"/>
</dbReference>
<feature type="transmembrane region" description="Helical" evidence="7">
    <location>
        <begin position="103"/>
        <end position="123"/>
    </location>
</feature>
<evidence type="ECO:0000256" key="4">
    <source>
        <dbReference type="ARBA" id="ARBA00022679"/>
    </source>
</evidence>
<dbReference type="GO" id="GO:0000155">
    <property type="term" value="F:phosphorelay sensor kinase activity"/>
    <property type="evidence" value="ECO:0007669"/>
    <property type="project" value="InterPro"/>
</dbReference>
<evidence type="ECO:0000256" key="2">
    <source>
        <dbReference type="ARBA" id="ARBA00012438"/>
    </source>
</evidence>
<comment type="catalytic activity">
    <reaction evidence="1">
        <text>ATP + protein L-histidine = ADP + protein N-phospho-L-histidine.</text>
        <dbReference type="EC" id="2.7.13.3"/>
    </reaction>
</comment>
<dbReference type="AlphaFoldDB" id="A0A3N0VA73"/>
<dbReference type="InterPro" id="IPR003594">
    <property type="entry name" value="HATPase_dom"/>
</dbReference>
<dbReference type="Proteomes" id="UP000282106">
    <property type="component" value="Unassembled WGS sequence"/>
</dbReference>
<dbReference type="PANTHER" id="PTHR43304:SF1">
    <property type="entry name" value="PAC DOMAIN-CONTAINING PROTEIN"/>
    <property type="match status" value="1"/>
</dbReference>
<feature type="transmembrane region" description="Helical" evidence="7">
    <location>
        <begin position="34"/>
        <end position="59"/>
    </location>
</feature>
<dbReference type="InterPro" id="IPR005467">
    <property type="entry name" value="His_kinase_dom"/>
</dbReference>
<evidence type="ECO:0000256" key="3">
    <source>
        <dbReference type="ARBA" id="ARBA00022553"/>
    </source>
</evidence>
<dbReference type="SMART" id="SM00387">
    <property type="entry name" value="HATPase_c"/>
    <property type="match status" value="1"/>
</dbReference>
<keyword evidence="6" id="KW-0175">Coiled coil</keyword>
<keyword evidence="3" id="KW-0597">Phosphoprotein</keyword>
<gene>
    <name evidence="9" type="ORF">ED208_11195</name>
</gene>
<dbReference type="CDD" id="cd00082">
    <property type="entry name" value="HisKA"/>
    <property type="match status" value="1"/>
</dbReference>
<feature type="coiled-coil region" evidence="6">
    <location>
        <begin position="135"/>
        <end position="187"/>
    </location>
</feature>